<dbReference type="AlphaFoldDB" id="A0A9P4Z1G9"/>
<dbReference type="SUPFAM" id="SSF51695">
    <property type="entry name" value="PLC-like phosphodiesterases"/>
    <property type="match status" value="1"/>
</dbReference>
<dbReference type="GO" id="GO:0006629">
    <property type="term" value="P:lipid metabolic process"/>
    <property type="evidence" value="ECO:0007669"/>
    <property type="project" value="InterPro"/>
</dbReference>
<name>A0A9P4Z1G9_9HYPO</name>
<evidence type="ECO:0000313" key="2">
    <source>
        <dbReference type="EMBL" id="KAF4125677.1"/>
    </source>
</evidence>
<dbReference type="RefSeq" id="XP_035324329.1">
    <property type="nucleotide sequence ID" value="XM_035462905.1"/>
</dbReference>
<dbReference type="PROSITE" id="PS51704">
    <property type="entry name" value="GP_PDE"/>
    <property type="match status" value="1"/>
</dbReference>
<dbReference type="GO" id="GO:0008081">
    <property type="term" value="F:phosphoric diester hydrolase activity"/>
    <property type="evidence" value="ECO:0007669"/>
    <property type="project" value="InterPro"/>
</dbReference>
<organism evidence="2 3">
    <name type="scientific">Geosmithia morbida</name>
    <dbReference type="NCBI Taxonomy" id="1094350"/>
    <lineage>
        <taxon>Eukaryota</taxon>
        <taxon>Fungi</taxon>
        <taxon>Dikarya</taxon>
        <taxon>Ascomycota</taxon>
        <taxon>Pezizomycotina</taxon>
        <taxon>Sordariomycetes</taxon>
        <taxon>Hypocreomycetidae</taxon>
        <taxon>Hypocreales</taxon>
        <taxon>Bionectriaceae</taxon>
        <taxon>Geosmithia</taxon>
    </lineage>
</organism>
<dbReference type="PANTHER" id="PTHR43805:SF1">
    <property type="entry name" value="GP-PDE DOMAIN-CONTAINING PROTEIN"/>
    <property type="match status" value="1"/>
</dbReference>
<dbReference type="InterPro" id="IPR017946">
    <property type="entry name" value="PLC-like_Pdiesterase_TIM-brl"/>
</dbReference>
<evidence type="ECO:0000313" key="3">
    <source>
        <dbReference type="Proteomes" id="UP000749293"/>
    </source>
</evidence>
<dbReference type="Proteomes" id="UP000749293">
    <property type="component" value="Unassembled WGS sequence"/>
</dbReference>
<feature type="domain" description="GP-PDE" evidence="1">
    <location>
        <begin position="29"/>
        <end position="282"/>
    </location>
</feature>
<proteinExistence type="predicted"/>
<dbReference type="OrthoDB" id="1058301at2759"/>
<reference evidence="2" key="1">
    <citation type="submission" date="2020-03" db="EMBL/GenBank/DDBJ databases">
        <title>Site-based positive gene gene selection in Geosmithia morbida across the United States reveals a broad range of putative effectors and factors for local host and environmental adapation.</title>
        <authorList>
            <person name="Onufrak A."/>
            <person name="Murdoch R.W."/>
            <person name="Gazis R."/>
            <person name="Huff M."/>
            <person name="Staton M."/>
            <person name="Klingeman W."/>
            <person name="Hadziabdic D."/>
        </authorList>
    </citation>
    <scope>NUCLEOTIDE SEQUENCE</scope>
    <source>
        <strain evidence="2">1262</strain>
    </source>
</reference>
<dbReference type="InterPro" id="IPR030395">
    <property type="entry name" value="GP_PDE_dom"/>
</dbReference>
<dbReference type="Pfam" id="PF03009">
    <property type="entry name" value="GDPD"/>
    <property type="match status" value="1"/>
</dbReference>
<evidence type="ECO:0000259" key="1">
    <source>
        <dbReference type="PROSITE" id="PS51704"/>
    </source>
</evidence>
<dbReference type="GeneID" id="55967151"/>
<protein>
    <submittedName>
        <fullName evidence="2">Phosphatidylglycerol phospholipase C</fullName>
    </submittedName>
</protein>
<sequence length="363" mass="40653">KREADRERGKKATFAKAIASTRKHDRHLPQAIGHRGYKAAYPENSMAAVRGAVEVGAHAVEIDIHLSADGVVVLSHDPTLKRCFGVDKKVADCDWEYLSTLETLREPREPMARLRDVLSWLCKPGLEDIWVVLDVKPDDDPNDLLAATKETLDSVTETSKPWDQRVLVACWNTDPPHHTKARTIQAAHEFLPTHPASLVGFHLGFARHFLPIPGLGMSVLHRALGGGAQGTRFLEDVHAAQRPMLTWTVNDESWMEWCVRRSASDDGDARTPPSPDDLATRLFDGVITDDPRVFLQVCSRWEDELDGRQTVARRQTTALGALWEDIRSTAQSLVLTVVGSFFLFVYTRAGRFDYFSDAKKLKL</sequence>
<gene>
    <name evidence="2" type="ORF">GMORB2_0921</name>
</gene>
<dbReference type="EMBL" id="JAANYQ010000002">
    <property type="protein sequence ID" value="KAF4125677.1"/>
    <property type="molecule type" value="Genomic_DNA"/>
</dbReference>
<dbReference type="Gene3D" id="3.20.20.190">
    <property type="entry name" value="Phosphatidylinositol (PI) phosphodiesterase"/>
    <property type="match status" value="1"/>
</dbReference>
<feature type="non-terminal residue" evidence="2">
    <location>
        <position position="363"/>
    </location>
</feature>
<accession>A0A9P4Z1G9</accession>
<keyword evidence="3" id="KW-1185">Reference proteome</keyword>
<dbReference type="PANTHER" id="PTHR43805">
    <property type="entry name" value="GLYCEROPHOSPHORYL DIESTER PHOSPHODIESTERASE"/>
    <property type="match status" value="1"/>
</dbReference>
<comment type="caution">
    <text evidence="2">The sequence shown here is derived from an EMBL/GenBank/DDBJ whole genome shotgun (WGS) entry which is preliminary data.</text>
</comment>